<dbReference type="RefSeq" id="XP_023630702.1">
    <property type="nucleotide sequence ID" value="XM_023774934.1"/>
</dbReference>
<dbReference type="Pfam" id="PF00651">
    <property type="entry name" value="BTB"/>
    <property type="match status" value="1"/>
</dbReference>
<reference evidence="2 3" key="1">
    <citation type="submission" date="2016-03" db="EMBL/GenBank/DDBJ databases">
        <authorList>
            <person name="Ploux O."/>
        </authorList>
    </citation>
    <scope>NUCLEOTIDE SEQUENCE [LARGE SCALE GENOMIC DNA]</scope>
    <source>
        <strain evidence="2 3">URUG2</strain>
    </source>
</reference>
<proteinExistence type="predicted"/>
<accession>A0A2D3VPQ8</accession>
<dbReference type="InterPro" id="IPR011333">
    <property type="entry name" value="SKP1/BTB/POZ_sf"/>
</dbReference>
<evidence type="ECO:0000313" key="2">
    <source>
        <dbReference type="EMBL" id="CZT23978.1"/>
    </source>
</evidence>
<keyword evidence="3" id="KW-1185">Reference proteome</keyword>
<name>A0A2D3VPQ8_9PEZI</name>
<gene>
    <name evidence="2" type="ORF">RCC_09694</name>
</gene>
<dbReference type="SUPFAM" id="SSF54695">
    <property type="entry name" value="POZ domain"/>
    <property type="match status" value="1"/>
</dbReference>
<dbReference type="InterPro" id="IPR000210">
    <property type="entry name" value="BTB/POZ_dom"/>
</dbReference>
<dbReference type="PANTHER" id="PTHR24413">
    <property type="entry name" value="SPECKLE-TYPE POZ PROTEIN"/>
    <property type="match status" value="1"/>
</dbReference>
<dbReference type="Gene3D" id="3.30.710.10">
    <property type="entry name" value="Potassium Channel Kv1.1, Chain A"/>
    <property type="match status" value="1"/>
</dbReference>
<dbReference type="SMART" id="SM00225">
    <property type="entry name" value="BTB"/>
    <property type="match status" value="1"/>
</dbReference>
<dbReference type="GeneID" id="35604758"/>
<dbReference type="PROSITE" id="PS50097">
    <property type="entry name" value="BTB"/>
    <property type="match status" value="1"/>
</dbReference>
<dbReference type="OrthoDB" id="6359816at2759"/>
<protein>
    <recommendedName>
        <fullName evidence="1">BTB domain-containing protein</fullName>
    </recommendedName>
</protein>
<evidence type="ECO:0000313" key="3">
    <source>
        <dbReference type="Proteomes" id="UP000225277"/>
    </source>
</evidence>
<organism evidence="2 3">
    <name type="scientific">Ramularia collo-cygni</name>
    <dbReference type="NCBI Taxonomy" id="112498"/>
    <lineage>
        <taxon>Eukaryota</taxon>
        <taxon>Fungi</taxon>
        <taxon>Dikarya</taxon>
        <taxon>Ascomycota</taxon>
        <taxon>Pezizomycotina</taxon>
        <taxon>Dothideomycetes</taxon>
        <taxon>Dothideomycetidae</taxon>
        <taxon>Mycosphaerellales</taxon>
        <taxon>Mycosphaerellaceae</taxon>
        <taxon>Ramularia</taxon>
    </lineage>
</organism>
<evidence type="ECO:0000259" key="1">
    <source>
        <dbReference type="PROSITE" id="PS50097"/>
    </source>
</evidence>
<dbReference type="AlphaFoldDB" id="A0A2D3VPQ8"/>
<dbReference type="Proteomes" id="UP000225277">
    <property type="component" value="Unassembled WGS sequence"/>
</dbReference>
<dbReference type="EMBL" id="FJUY01000019">
    <property type="protein sequence ID" value="CZT23978.1"/>
    <property type="molecule type" value="Genomic_DNA"/>
</dbReference>
<sequence>MADLNEAEALVRRQGLFNSPIMSDIQVLIGDYKFFAHKAILSLASQYFERRLHENDNEENAEPIRLTEPHGRDAAHLLLRHVYGFEVEILQEGSTGDWLGLARPISLLDVAGRYQVSSLRKLTEDKFTALLECISIATLVTGMESIYLYFPAGDHRRIAVKVCLDRFESFMGYRWVQPLFEKCPELVTDLLESALGQDRAIDRLKQILGKPELAVDILKGLARLGAGAPRRLE</sequence>
<feature type="domain" description="BTB" evidence="1">
    <location>
        <begin position="23"/>
        <end position="91"/>
    </location>
</feature>